<dbReference type="Proteomes" id="UP001501411">
    <property type="component" value="Unassembled WGS sequence"/>
</dbReference>
<dbReference type="RefSeq" id="WP_345234955.1">
    <property type="nucleotide sequence ID" value="NZ_BAABIQ010000044.1"/>
</dbReference>
<dbReference type="CDD" id="cd01167">
    <property type="entry name" value="bac_FRK"/>
    <property type="match status" value="1"/>
</dbReference>
<keyword evidence="6" id="KW-1185">Reference proteome</keyword>
<evidence type="ECO:0000259" key="4">
    <source>
        <dbReference type="Pfam" id="PF00294"/>
    </source>
</evidence>
<dbReference type="PROSITE" id="PS00584">
    <property type="entry name" value="PFKB_KINASES_2"/>
    <property type="match status" value="1"/>
</dbReference>
<evidence type="ECO:0000256" key="1">
    <source>
        <dbReference type="ARBA" id="ARBA00010688"/>
    </source>
</evidence>
<accession>A0ABP9C9V7</accession>
<dbReference type="InterPro" id="IPR002173">
    <property type="entry name" value="Carboh/pur_kinase_PfkB_CS"/>
</dbReference>
<dbReference type="InterPro" id="IPR011611">
    <property type="entry name" value="PfkB_dom"/>
</dbReference>
<sequence length="302" mass="34210">MKKVVCFGEVLWDMLPDGKKPGGAPMNVAYHLNKLGIAGQMISRVGKDAAGEELIQFLTKMGLATDYIQRDDYYKTSEVIARMGENHEMQYTIIQPVAWDFIAYNERLENLVVEADVLVFGSLVARNEITRNTLYQLIEQASFRLFDVNFRAPHYTPSTIEYLLNKADAVKLNNHELEEITQWMGENGGNEYEAISRLQDKYRLSEIILTKGANGASYYTEESRYDYKAYPVTVKDTVGSGDSFLAAFLAQKLLGKSIDDMLNYAAALGAYVTAQAGANPVYKETDLNRFIWEKQLEQAKWK</sequence>
<comment type="similarity">
    <text evidence="1">Belongs to the carbohydrate kinase PfkB family.</text>
</comment>
<dbReference type="EMBL" id="BAABIQ010000044">
    <property type="protein sequence ID" value="GAA4807176.1"/>
    <property type="molecule type" value="Genomic_DNA"/>
</dbReference>
<gene>
    <name evidence="5" type="ORF">GCM10023231_40450</name>
</gene>
<dbReference type="Pfam" id="PF00294">
    <property type="entry name" value="PfkB"/>
    <property type="match status" value="1"/>
</dbReference>
<protein>
    <submittedName>
        <fullName evidence="5">Carbohydrate kinase</fullName>
    </submittedName>
</protein>
<keyword evidence="2" id="KW-0808">Transferase</keyword>
<keyword evidence="3 5" id="KW-0418">Kinase</keyword>
<proteinExistence type="inferred from homology"/>
<feature type="domain" description="Carbohydrate kinase PfkB" evidence="4">
    <location>
        <begin position="19"/>
        <end position="280"/>
    </location>
</feature>
<dbReference type="PROSITE" id="PS00583">
    <property type="entry name" value="PFKB_KINASES_1"/>
    <property type="match status" value="1"/>
</dbReference>
<dbReference type="PANTHER" id="PTHR43085:SF57">
    <property type="entry name" value="CARBOHYDRATE KINASE PFKB DOMAIN-CONTAINING PROTEIN"/>
    <property type="match status" value="1"/>
</dbReference>
<reference evidence="6" key="1">
    <citation type="journal article" date="2019" name="Int. J. Syst. Evol. Microbiol.">
        <title>The Global Catalogue of Microorganisms (GCM) 10K type strain sequencing project: providing services to taxonomists for standard genome sequencing and annotation.</title>
        <authorList>
            <consortium name="The Broad Institute Genomics Platform"/>
            <consortium name="The Broad Institute Genome Sequencing Center for Infectious Disease"/>
            <person name="Wu L."/>
            <person name="Ma J."/>
        </authorList>
    </citation>
    <scope>NUCLEOTIDE SEQUENCE [LARGE SCALE GENOMIC DNA]</scope>
    <source>
        <strain evidence="6">JCM 18200</strain>
    </source>
</reference>
<comment type="caution">
    <text evidence="5">The sequence shown here is derived from an EMBL/GenBank/DDBJ whole genome shotgun (WGS) entry which is preliminary data.</text>
</comment>
<dbReference type="InterPro" id="IPR029056">
    <property type="entry name" value="Ribokinase-like"/>
</dbReference>
<dbReference type="SUPFAM" id="SSF53613">
    <property type="entry name" value="Ribokinase-like"/>
    <property type="match status" value="1"/>
</dbReference>
<dbReference type="GO" id="GO:0016301">
    <property type="term" value="F:kinase activity"/>
    <property type="evidence" value="ECO:0007669"/>
    <property type="project" value="UniProtKB-KW"/>
</dbReference>
<evidence type="ECO:0000313" key="5">
    <source>
        <dbReference type="EMBL" id="GAA4807176.1"/>
    </source>
</evidence>
<dbReference type="Gene3D" id="3.40.1190.20">
    <property type="match status" value="1"/>
</dbReference>
<evidence type="ECO:0000256" key="2">
    <source>
        <dbReference type="ARBA" id="ARBA00022679"/>
    </source>
</evidence>
<evidence type="ECO:0000313" key="6">
    <source>
        <dbReference type="Proteomes" id="UP001501411"/>
    </source>
</evidence>
<evidence type="ECO:0000256" key="3">
    <source>
        <dbReference type="ARBA" id="ARBA00022777"/>
    </source>
</evidence>
<dbReference type="PANTHER" id="PTHR43085">
    <property type="entry name" value="HEXOKINASE FAMILY MEMBER"/>
    <property type="match status" value="1"/>
</dbReference>
<name>A0ABP9C9V7_9SPHI</name>
<dbReference type="InterPro" id="IPR050306">
    <property type="entry name" value="PfkB_Carbo_kinase"/>
</dbReference>
<organism evidence="5 6">
    <name type="scientific">Olivibacter ginsenosidimutans</name>
    <dbReference type="NCBI Taxonomy" id="1176537"/>
    <lineage>
        <taxon>Bacteria</taxon>
        <taxon>Pseudomonadati</taxon>
        <taxon>Bacteroidota</taxon>
        <taxon>Sphingobacteriia</taxon>
        <taxon>Sphingobacteriales</taxon>
        <taxon>Sphingobacteriaceae</taxon>
        <taxon>Olivibacter</taxon>
    </lineage>
</organism>